<dbReference type="AlphaFoldDB" id="A0A7X3FUJ4"/>
<dbReference type="PANTHER" id="PTHR39517:SF1">
    <property type="entry name" value="LIPID-A-DISACCHARIDE SYNTHASE"/>
    <property type="match status" value="1"/>
</dbReference>
<dbReference type="SUPFAM" id="SSF53756">
    <property type="entry name" value="UDP-Glycosyltransferase/glycogen phosphorylase"/>
    <property type="match status" value="1"/>
</dbReference>
<dbReference type="PANTHER" id="PTHR39517">
    <property type="entry name" value="SLL0192 PROTEIN"/>
    <property type="match status" value="1"/>
</dbReference>
<gene>
    <name evidence="1" type="ORF">GO014_15875</name>
</gene>
<dbReference type="Gene3D" id="3.40.50.2000">
    <property type="entry name" value="Glycogen Phosphorylase B"/>
    <property type="match status" value="1"/>
</dbReference>
<sequence>MVEAAPRQRFLVISNGHGEDWIASAIAKHLTDRFLVEAWPVLGGGNAYAGICPIVGPRARLESGGARTAKGSLRRDLTKGGLATIPPALRYMRSIRNRYDRILVVGDAIVPLLAWITGHRGLYYVDCYKTGAARLYSGLERHVISRTCRRVFCRADNLAEILRQVGVEATAPGNLMMDTIPYGDYDAQSRRSQPLAVTLLPGSRGETPANFARQVEALRRMPVEHRPDAFLAVAGEIPVTDLAEASGLQRTNLLSAEGDDLGSLSDGDVTVHLLRGRAMGNVLAVSDIVLSQAGTATTQALGLGKPVIYMTSPKDRQSRFEDEQRLYGEARIAVPGEADAIAKALGRLIDSPDERARLGAIGRERIGGAGAIDEVLAALGS</sequence>
<proteinExistence type="predicted"/>
<accession>A0A7X3FUJ4</accession>
<protein>
    <recommendedName>
        <fullName evidence="3">Glycosyl transferase family 28 C-terminal domain-containing protein</fullName>
    </recommendedName>
</protein>
<keyword evidence="2" id="KW-1185">Reference proteome</keyword>
<name>A0A7X3FUJ4_9HYPH</name>
<dbReference type="EMBL" id="WQRF01000007">
    <property type="protein sequence ID" value="MVT00503.1"/>
    <property type="molecule type" value="Genomic_DNA"/>
</dbReference>
<organism evidence="1 2">
    <name type="scientific">Devosia marina</name>
    <dbReference type="NCBI Taxonomy" id="2683198"/>
    <lineage>
        <taxon>Bacteria</taxon>
        <taxon>Pseudomonadati</taxon>
        <taxon>Pseudomonadota</taxon>
        <taxon>Alphaproteobacteria</taxon>
        <taxon>Hyphomicrobiales</taxon>
        <taxon>Devosiaceae</taxon>
        <taxon>Devosia</taxon>
    </lineage>
</organism>
<evidence type="ECO:0000313" key="2">
    <source>
        <dbReference type="Proteomes" id="UP000438106"/>
    </source>
</evidence>
<evidence type="ECO:0000313" key="1">
    <source>
        <dbReference type="EMBL" id="MVT00503.1"/>
    </source>
</evidence>
<evidence type="ECO:0008006" key="3">
    <source>
        <dbReference type="Google" id="ProtNLM"/>
    </source>
</evidence>
<dbReference type="Proteomes" id="UP000438106">
    <property type="component" value="Unassembled WGS sequence"/>
</dbReference>
<dbReference type="InterPro" id="IPR019994">
    <property type="entry name" value="Lipid-A-disac_synthase-rel_put"/>
</dbReference>
<reference evidence="1 2" key="1">
    <citation type="submission" date="2019-12" db="EMBL/GenBank/DDBJ databases">
        <title>Devosia maris sp. nov., isolated from the deep seawater.</title>
        <authorList>
            <person name="Liu Y."/>
        </authorList>
    </citation>
    <scope>NUCLEOTIDE SEQUENCE [LARGE SCALE GENOMIC DNA]</scope>
    <source>
        <strain evidence="1 2">L53-10-65</strain>
    </source>
</reference>
<comment type="caution">
    <text evidence="1">The sequence shown here is derived from an EMBL/GenBank/DDBJ whole genome shotgun (WGS) entry which is preliminary data.</text>
</comment>